<dbReference type="InterPro" id="IPR000719">
    <property type="entry name" value="Prot_kinase_dom"/>
</dbReference>
<dbReference type="AlphaFoldDB" id="A0A804QFK5"/>
<keyword evidence="11" id="KW-1185">Reference proteome</keyword>
<dbReference type="InterPro" id="IPR008271">
    <property type="entry name" value="Ser/Thr_kinase_AS"/>
</dbReference>
<dbReference type="InterPro" id="IPR011009">
    <property type="entry name" value="Kinase-like_dom_sf"/>
</dbReference>
<organism evidence="10 11">
    <name type="scientific">Zea mays</name>
    <name type="common">Maize</name>
    <dbReference type="NCBI Taxonomy" id="4577"/>
    <lineage>
        <taxon>Eukaryota</taxon>
        <taxon>Viridiplantae</taxon>
        <taxon>Streptophyta</taxon>
        <taxon>Embryophyta</taxon>
        <taxon>Tracheophyta</taxon>
        <taxon>Spermatophyta</taxon>
        <taxon>Magnoliopsida</taxon>
        <taxon>Liliopsida</taxon>
        <taxon>Poales</taxon>
        <taxon>Poaceae</taxon>
        <taxon>PACMAD clade</taxon>
        <taxon>Panicoideae</taxon>
        <taxon>Andropogonodae</taxon>
        <taxon>Andropogoneae</taxon>
        <taxon>Tripsacinae</taxon>
        <taxon>Zea</taxon>
    </lineage>
</organism>
<evidence type="ECO:0000256" key="4">
    <source>
        <dbReference type="ARBA" id="ARBA00022741"/>
    </source>
</evidence>
<dbReference type="SMART" id="SM00220">
    <property type="entry name" value="S_TKc"/>
    <property type="match status" value="1"/>
</dbReference>
<evidence type="ECO:0000313" key="11">
    <source>
        <dbReference type="Proteomes" id="UP000007305"/>
    </source>
</evidence>
<dbReference type="PROSITE" id="PS00108">
    <property type="entry name" value="PROTEIN_KINASE_ST"/>
    <property type="match status" value="1"/>
</dbReference>
<evidence type="ECO:0000313" key="10">
    <source>
        <dbReference type="EnsemblPlants" id="Zm00001eb325080_P001"/>
    </source>
</evidence>
<reference evidence="10" key="2">
    <citation type="submission" date="2019-07" db="EMBL/GenBank/DDBJ databases">
        <authorList>
            <person name="Seetharam A."/>
            <person name="Woodhouse M."/>
            <person name="Cannon E."/>
        </authorList>
    </citation>
    <scope>NUCLEOTIDE SEQUENCE [LARGE SCALE GENOMIC DNA]</scope>
    <source>
        <strain evidence="10">cv. B73</strain>
    </source>
</reference>
<sequence length="727" mass="81654">MRRSTPPAGTDGYGIAATTGAPPMAPSFDPSAQQSPDPFPCIFPLSLSQFSDVLGKGASKIVYKAFDEYQGMEVAWNQVKLHDFLQSPEDLERLYCEIHLLKTLKHRNIMKFYTSWVDVSRRNINFITEMFTSGTLRQYRQKHRRVNMWAVKHWCRQILSGLLYLHSHNPPIIHRDLKCDNIFVNGNQGEVKIGDLGLAAILRKSHAVHCVGTPEFMAPEVYEEEYNELVDIYSFGMCVLEMVTFEYPYSECTHPVQIYKKVISGTKPEALYKVKDPMLRRFVEKCLVSSSQRLSARELLEDPFLQGDDVAVSLDGGDYHVPTKYVRQPSYLGHTYSNGSMVSNGFSESMDEDALSEDCEDDDMKGQDGIDLFNENEDEPLGNVDITIKGRKSEDGGIFLRLRISDNDGRVRNIYFPFDVEADTALSVATEMIAELDITDHEVTRIADMIDGEVSALVPDWRPGPGIEEAPDTSYCHNCGSNVSSCGSLYAYMSSGRRGCQCAELHGRFEEITFQADGEQCDLQESAGSSDDGGGQTEHYVKSNESTHVNGLVQMGRRDLSNQLCFSSFQEQSCSYNRYENDTNHHVNGFDIKHEVKIAKYKARKMAQFKRAIHPSLDFDNAYGVNRGKPSLNKLQSFHVGKNHNFRVPTCDRSPGKVSTDYHSDLNSQVLQSRHPDPGAQRARHCEVNAAGSSTECMFTGRRYYTGAQLPPNLPRTKSVPLNAVDA</sequence>
<dbReference type="GO" id="GO:0005524">
    <property type="term" value="F:ATP binding"/>
    <property type="evidence" value="ECO:0007669"/>
    <property type="project" value="UniProtKB-KW"/>
</dbReference>
<dbReference type="Gene3D" id="1.10.510.10">
    <property type="entry name" value="Transferase(Phosphotransferase) domain 1"/>
    <property type="match status" value="1"/>
</dbReference>
<dbReference type="EC" id="2.7.11.1" evidence="1"/>
<keyword evidence="12" id="KW-1267">Proteomics identification</keyword>
<accession>A0A804QFK5</accession>
<dbReference type="SUPFAM" id="SSF56112">
    <property type="entry name" value="Protein kinase-like (PK-like)"/>
    <property type="match status" value="1"/>
</dbReference>
<dbReference type="OrthoDB" id="4062651at2759"/>
<reference evidence="10" key="3">
    <citation type="submission" date="2021-05" db="UniProtKB">
        <authorList>
            <consortium name="EnsemblPlants"/>
        </authorList>
    </citation>
    <scope>IDENTIFICATION</scope>
    <source>
        <strain evidence="10">cv. B73</strain>
    </source>
</reference>
<keyword evidence="2" id="KW-0723">Serine/threonine-protein kinase</keyword>
<dbReference type="EnsemblPlants" id="Zm00001eb325080_T001">
    <property type="protein sequence ID" value="Zm00001eb325080_P001"/>
    <property type="gene ID" value="Zm00001eb325080"/>
</dbReference>
<evidence type="ECO:0000256" key="1">
    <source>
        <dbReference type="ARBA" id="ARBA00012513"/>
    </source>
</evidence>
<dbReference type="InterPro" id="IPR050588">
    <property type="entry name" value="WNK_Ser-Thr_kinase"/>
</dbReference>
<evidence type="ECO:0000256" key="8">
    <source>
        <dbReference type="ARBA" id="ARBA00048679"/>
    </source>
</evidence>
<dbReference type="Gene3D" id="3.30.200.20">
    <property type="entry name" value="Phosphorylase Kinase, domain 1"/>
    <property type="match status" value="1"/>
</dbReference>
<feature type="domain" description="Protein kinase" evidence="9">
    <location>
        <begin position="48"/>
        <end position="305"/>
    </location>
</feature>
<dbReference type="GO" id="GO:0004674">
    <property type="term" value="F:protein serine/threonine kinase activity"/>
    <property type="evidence" value="ECO:0000318"/>
    <property type="project" value="GO_Central"/>
</dbReference>
<keyword evidence="4" id="KW-0547">Nucleotide-binding</keyword>
<evidence type="ECO:0000256" key="3">
    <source>
        <dbReference type="ARBA" id="ARBA00022679"/>
    </source>
</evidence>
<dbReference type="CDD" id="cd13983">
    <property type="entry name" value="STKc_WNK"/>
    <property type="match status" value="1"/>
</dbReference>
<dbReference type="GO" id="GO:0005737">
    <property type="term" value="C:cytoplasm"/>
    <property type="evidence" value="ECO:0000318"/>
    <property type="project" value="GO_Central"/>
</dbReference>
<keyword evidence="6" id="KW-0067">ATP-binding</keyword>
<dbReference type="FunCoup" id="A0A804QFK5">
    <property type="interactions" value="2082"/>
</dbReference>
<proteinExistence type="evidence at protein level"/>
<gene>
    <name evidence="10" type="primary">LOC100272599</name>
</gene>
<dbReference type="PROSITE" id="PS50011">
    <property type="entry name" value="PROTEIN_KINASE_DOM"/>
    <property type="match status" value="1"/>
</dbReference>
<evidence type="ECO:0000256" key="5">
    <source>
        <dbReference type="ARBA" id="ARBA00022777"/>
    </source>
</evidence>
<dbReference type="FunFam" id="3.30.200.20:FF:000075">
    <property type="entry name" value="Probable serine/threonine-protein kinase WNK1"/>
    <property type="match status" value="1"/>
</dbReference>
<evidence type="ECO:0000256" key="2">
    <source>
        <dbReference type="ARBA" id="ARBA00022527"/>
    </source>
</evidence>
<dbReference type="GO" id="GO:0035556">
    <property type="term" value="P:intracellular signal transduction"/>
    <property type="evidence" value="ECO:0000318"/>
    <property type="project" value="GO_Central"/>
</dbReference>
<comment type="catalytic activity">
    <reaction evidence="7">
        <text>L-threonyl-[protein] + ATP = O-phospho-L-threonyl-[protein] + ADP + H(+)</text>
        <dbReference type="Rhea" id="RHEA:46608"/>
        <dbReference type="Rhea" id="RHEA-COMP:11060"/>
        <dbReference type="Rhea" id="RHEA-COMP:11605"/>
        <dbReference type="ChEBI" id="CHEBI:15378"/>
        <dbReference type="ChEBI" id="CHEBI:30013"/>
        <dbReference type="ChEBI" id="CHEBI:30616"/>
        <dbReference type="ChEBI" id="CHEBI:61977"/>
        <dbReference type="ChEBI" id="CHEBI:456216"/>
        <dbReference type="EC" id="2.7.11.1"/>
    </reaction>
</comment>
<keyword evidence="3" id="KW-0808">Transferase</keyword>
<name>A0A804QFK5_MAIZE</name>
<comment type="catalytic activity">
    <reaction evidence="8">
        <text>L-seryl-[protein] + ATP = O-phospho-L-seryl-[protein] + ADP + H(+)</text>
        <dbReference type="Rhea" id="RHEA:17989"/>
        <dbReference type="Rhea" id="RHEA-COMP:9863"/>
        <dbReference type="Rhea" id="RHEA-COMP:11604"/>
        <dbReference type="ChEBI" id="CHEBI:15378"/>
        <dbReference type="ChEBI" id="CHEBI:29999"/>
        <dbReference type="ChEBI" id="CHEBI:30616"/>
        <dbReference type="ChEBI" id="CHEBI:83421"/>
        <dbReference type="ChEBI" id="CHEBI:456216"/>
        <dbReference type="EC" id="2.7.11.1"/>
    </reaction>
</comment>
<dbReference type="InParanoid" id="A0A804QFK5"/>
<evidence type="ECO:0000256" key="7">
    <source>
        <dbReference type="ARBA" id="ARBA00047899"/>
    </source>
</evidence>
<dbReference type="FunFam" id="1.10.510.10:FF:000046">
    <property type="entry name" value="probable serine/threonine-protein kinase WNK9"/>
    <property type="match status" value="1"/>
</dbReference>
<dbReference type="Pfam" id="PF00069">
    <property type="entry name" value="Pkinase"/>
    <property type="match status" value="1"/>
</dbReference>
<evidence type="ECO:0000256" key="6">
    <source>
        <dbReference type="ARBA" id="ARBA00022840"/>
    </source>
</evidence>
<keyword evidence="5" id="KW-0418">Kinase</keyword>
<evidence type="ECO:0000259" key="9">
    <source>
        <dbReference type="PROSITE" id="PS50011"/>
    </source>
</evidence>
<reference evidence="11" key="1">
    <citation type="submission" date="2015-12" db="EMBL/GenBank/DDBJ databases">
        <title>Update maize B73 reference genome by single molecule sequencing technologies.</title>
        <authorList>
            <consortium name="Maize Genome Sequencing Project"/>
            <person name="Ware D."/>
        </authorList>
    </citation>
    <scope>NUCLEOTIDE SEQUENCE [LARGE SCALE GENOMIC DNA]</scope>
    <source>
        <strain evidence="11">cv. B73</strain>
    </source>
</reference>
<protein>
    <recommendedName>
        <fullName evidence="1">non-specific serine/threonine protein kinase</fullName>
        <ecNumber evidence="1">2.7.11.1</ecNumber>
    </recommendedName>
</protein>
<dbReference type="Gramene" id="Zm00001eb325080_T001">
    <property type="protein sequence ID" value="Zm00001eb325080_P001"/>
    <property type="gene ID" value="Zm00001eb325080"/>
</dbReference>
<dbReference type="Proteomes" id="UP000007305">
    <property type="component" value="Chromosome 7"/>
</dbReference>
<dbReference type="PANTHER" id="PTHR13902">
    <property type="entry name" value="SERINE/THREONINE-PROTEIN KINASE WNK WITH NO LYSINE -RELATED"/>
    <property type="match status" value="1"/>
</dbReference>
<evidence type="ECO:0007829" key="12">
    <source>
        <dbReference type="PeptideAtlas" id="A0A804QFK5"/>
    </source>
</evidence>